<dbReference type="SUPFAM" id="SSF53383">
    <property type="entry name" value="PLP-dependent transferases"/>
    <property type="match status" value="1"/>
</dbReference>
<evidence type="ECO:0000256" key="3">
    <source>
        <dbReference type="ARBA" id="ARBA00022576"/>
    </source>
</evidence>
<evidence type="ECO:0000256" key="2">
    <source>
        <dbReference type="ARBA" id="ARBA00007441"/>
    </source>
</evidence>
<comment type="similarity">
    <text evidence="2 6">Belongs to the class-I pyridoxal-phosphate-dependent aminotransferase family.</text>
</comment>
<dbReference type="InterPro" id="IPR015424">
    <property type="entry name" value="PyrdxlP-dep_Trfase"/>
</dbReference>
<dbReference type="InterPro" id="IPR004839">
    <property type="entry name" value="Aminotransferase_I/II_large"/>
</dbReference>
<gene>
    <name evidence="8" type="ORF">ACFFIX_06120</name>
</gene>
<evidence type="ECO:0000256" key="4">
    <source>
        <dbReference type="ARBA" id="ARBA00022679"/>
    </source>
</evidence>
<dbReference type="PANTHER" id="PTHR46383:SF3">
    <property type="entry name" value="ASPARTATE AMINOTRANSFERASE-RELATED"/>
    <property type="match status" value="1"/>
</dbReference>
<dbReference type="InterPro" id="IPR004838">
    <property type="entry name" value="NHTrfase_class1_PyrdxlP-BS"/>
</dbReference>
<protein>
    <recommendedName>
        <fullName evidence="6">Aminotransferase</fullName>
        <ecNumber evidence="6">2.6.1.-</ecNumber>
    </recommendedName>
</protein>
<keyword evidence="5" id="KW-0663">Pyridoxal phosphate</keyword>
<dbReference type="NCBIfam" id="NF005816">
    <property type="entry name" value="PRK07682.1"/>
    <property type="match status" value="1"/>
</dbReference>
<dbReference type="GO" id="GO:0008483">
    <property type="term" value="F:transaminase activity"/>
    <property type="evidence" value="ECO:0007669"/>
    <property type="project" value="UniProtKB-KW"/>
</dbReference>
<evidence type="ECO:0000256" key="1">
    <source>
        <dbReference type="ARBA" id="ARBA00001933"/>
    </source>
</evidence>
<keyword evidence="4 6" id="KW-0808">Transferase</keyword>
<keyword evidence="3 6" id="KW-0032">Aminotransferase</keyword>
<reference evidence="8 9" key="1">
    <citation type="submission" date="2024-09" db="EMBL/GenBank/DDBJ databases">
        <authorList>
            <person name="Sun Q."/>
            <person name="Mori K."/>
        </authorList>
    </citation>
    <scope>NUCLEOTIDE SEQUENCE [LARGE SCALE GENOMIC DNA]</scope>
    <source>
        <strain evidence="8 9">CCM 7228</strain>
    </source>
</reference>
<dbReference type="EMBL" id="JBHLVO010000003">
    <property type="protein sequence ID" value="MFC0271024.1"/>
    <property type="molecule type" value="Genomic_DNA"/>
</dbReference>
<feature type="domain" description="Aminotransferase class I/classII large" evidence="7">
    <location>
        <begin position="32"/>
        <end position="381"/>
    </location>
</feature>
<evidence type="ECO:0000259" key="7">
    <source>
        <dbReference type="Pfam" id="PF00155"/>
    </source>
</evidence>
<evidence type="ECO:0000313" key="8">
    <source>
        <dbReference type="EMBL" id="MFC0271024.1"/>
    </source>
</evidence>
<proteinExistence type="inferred from homology"/>
<dbReference type="EC" id="2.6.1.-" evidence="6"/>
<accession>A0ABV6GBG9</accession>
<evidence type="ECO:0000256" key="5">
    <source>
        <dbReference type="ARBA" id="ARBA00022898"/>
    </source>
</evidence>
<dbReference type="CDD" id="cd00609">
    <property type="entry name" value="AAT_like"/>
    <property type="match status" value="1"/>
</dbReference>
<dbReference type="InterPro" id="IPR015421">
    <property type="entry name" value="PyrdxlP-dep_Trfase_major"/>
</dbReference>
<dbReference type="Pfam" id="PF00155">
    <property type="entry name" value="Aminotran_1_2"/>
    <property type="match status" value="1"/>
</dbReference>
<evidence type="ECO:0000313" key="9">
    <source>
        <dbReference type="Proteomes" id="UP001589854"/>
    </source>
</evidence>
<organism evidence="8 9">
    <name type="scientific">Metabacillus herbersteinensis</name>
    <dbReference type="NCBI Taxonomy" id="283816"/>
    <lineage>
        <taxon>Bacteria</taxon>
        <taxon>Bacillati</taxon>
        <taxon>Bacillota</taxon>
        <taxon>Bacilli</taxon>
        <taxon>Bacillales</taxon>
        <taxon>Bacillaceae</taxon>
        <taxon>Metabacillus</taxon>
    </lineage>
</organism>
<dbReference type="Gene3D" id="3.90.1150.10">
    <property type="entry name" value="Aspartate Aminotransferase, domain 1"/>
    <property type="match status" value="1"/>
</dbReference>
<comment type="cofactor">
    <cofactor evidence="1 6">
        <name>pyridoxal 5'-phosphate</name>
        <dbReference type="ChEBI" id="CHEBI:597326"/>
    </cofactor>
</comment>
<dbReference type="RefSeq" id="WP_378931637.1">
    <property type="nucleotide sequence ID" value="NZ_JBHLVO010000003.1"/>
</dbReference>
<dbReference type="InterPro" id="IPR050596">
    <property type="entry name" value="AspAT/PAT-like"/>
</dbReference>
<dbReference type="Proteomes" id="UP001589854">
    <property type="component" value="Unassembled WGS sequence"/>
</dbReference>
<dbReference type="InterPro" id="IPR015422">
    <property type="entry name" value="PyrdxlP-dep_Trfase_small"/>
</dbReference>
<dbReference type="PROSITE" id="PS00105">
    <property type="entry name" value="AA_TRANSFER_CLASS_1"/>
    <property type="match status" value="1"/>
</dbReference>
<comment type="caution">
    <text evidence="8">The sequence shown here is derived from an EMBL/GenBank/DDBJ whole genome shotgun (WGS) entry which is preliminary data.</text>
</comment>
<sequence>MIEPSYYLSNTVKSIKPSGIRKFFDLAASMEGVISLGVGEPDFVTSWSVREACILSLEQGFTSYTANAGLLELRNEISYYLRKITKTHYDANEEILVTVGASQAIDLALRAIVNTGDEVIVIDPSFVSYAPLVELAGGTPVLISTRGEEEFKLQPEALEEAITEHTKAIILCSPNNPTGTVLEKKELEKIAEIIEKHDLLVISDEIYAELTYDEEYASFVSIAGMRERTILVSGFSKGFAMTGWRLGYVAARKEFSQAMLKIHQYAMMCAPTMAQYAAIEALKNGLEDVDHMRKSYRQRRNLFVGSLNEIGLTCHVPGGAFYAFPSIKSTSLSSEQFAERLLLEEKVAVVPGSVFGESGEGYIRCSYASSLEQLQEALKRIDRFVKKL</sequence>
<name>A0ABV6GBG9_9BACI</name>
<dbReference type="Gene3D" id="3.40.640.10">
    <property type="entry name" value="Type I PLP-dependent aspartate aminotransferase-like (Major domain)"/>
    <property type="match status" value="1"/>
</dbReference>
<dbReference type="PANTHER" id="PTHR46383">
    <property type="entry name" value="ASPARTATE AMINOTRANSFERASE"/>
    <property type="match status" value="1"/>
</dbReference>
<keyword evidence="9" id="KW-1185">Reference proteome</keyword>
<evidence type="ECO:0000256" key="6">
    <source>
        <dbReference type="RuleBase" id="RU000481"/>
    </source>
</evidence>